<gene>
    <name evidence="2" type="primary">het-6_36</name>
    <name evidence="2" type="ORF">LSUE1_G006222</name>
</gene>
<dbReference type="PANTHER" id="PTHR24148:SF64">
    <property type="entry name" value="HETEROKARYON INCOMPATIBILITY DOMAIN-CONTAINING PROTEIN"/>
    <property type="match status" value="1"/>
</dbReference>
<protein>
    <submittedName>
        <fullName evidence="2">Heterokaryon incompatibility protein 6 OR allele</fullName>
    </submittedName>
</protein>
<evidence type="ECO:0000259" key="1">
    <source>
        <dbReference type="Pfam" id="PF06985"/>
    </source>
</evidence>
<dbReference type="InterPro" id="IPR010730">
    <property type="entry name" value="HET"/>
</dbReference>
<evidence type="ECO:0000313" key="2">
    <source>
        <dbReference type="EMBL" id="TVY71455.1"/>
    </source>
</evidence>
<dbReference type="OrthoDB" id="5416609at2759"/>
<feature type="domain" description="Heterokaryon incompatibility" evidence="1">
    <location>
        <begin position="75"/>
        <end position="235"/>
    </location>
</feature>
<organism evidence="2 3">
    <name type="scientific">Lachnellula suecica</name>
    <dbReference type="NCBI Taxonomy" id="602035"/>
    <lineage>
        <taxon>Eukaryota</taxon>
        <taxon>Fungi</taxon>
        <taxon>Dikarya</taxon>
        <taxon>Ascomycota</taxon>
        <taxon>Pezizomycotina</taxon>
        <taxon>Leotiomycetes</taxon>
        <taxon>Helotiales</taxon>
        <taxon>Lachnaceae</taxon>
        <taxon>Lachnellula</taxon>
    </lineage>
</organism>
<sequence length="612" mass="70669">MASRRELFSIDNMFTGALDKMYECYEYTPLETPKTDMRLLWIQNGEPDGEIEVEMHTSARLEHHDGTIPTRNEPYECLSYTWGDASVKMPILLNGKRFFVTPNLEVALRNLTHYQSRQFLPLWIDAICIDQENIDERDEQVQRMKNIYRDAHQVIIWLGDYFEPIDDNIPHKHWDLENLERGSEDSVLQSLQILEEIDKSWWNVVYRGSCDKRQWAQLSKLFHRSWFDRLWIIQELGAAQSAVVMCGRYSFPWTQLEKAAVFILRPDPKLRSSEIVKILPVMGAQRVRHVSDPRDRLYAILGVVEDIEDIEVDYSTSVQAVYRNWAARRIRRTRALDVLGACANSSQLGDLPSWVPDLRRPWGQDKVLWIRSSNEKRLERVQRHVFLNNRPLSEDGLKLDVNGFKLDEIVSLSRVGEVFTAGFQDPADLGSRLFHILKSWETWILGLGESRFETSLKEVVLREFPGLDRGSVRAKELSENYQLWLATRSGPKPTTFLLPSRLRSENIGITLERLERELCPHIHGCQLFMTTAGALGAVAGNCNARCDDESWLLDGGLTPFILRRTGREHRLIGPCYVAGRMEEFESYVSGYGVGFGNLTNNLREELYSTTLV</sequence>
<proteinExistence type="predicted"/>
<dbReference type="InterPro" id="IPR052895">
    <property type="entry name" value="HetReg/Transcr_Mod"/>
</dbReference>
<dbReference type="PANTHER" id="PTHR24148">
    <property type="entry name" value="ANKYRIN REPEAT DOMAIN-CONTAINING PROTEIN 39 HOMOLOG-RELATED"/>
    <property type="match status" value="1"/>
</dbReference>
<name>A0A8T9C4D6_9HELO</name>
<accession>A0A8T9C4D6</accession>
<dbReference type="Pfam" id="PF06985">
    <property type="entry name" value="HET"/>
    <property type="match status" value="1"/>
</dbReference>
<dbReference type="EMBL" id="QGMK01001223">
    <property type="protein sequence ID" value="TVY71455.1"/>
    <property type="molecule type" value="Genomic_DNA"/>
</dbReference>
<keyword evidence="3" id="KW-1185">Reference proteome</keyword>
<dbReference type="AlphaFoldDB" id="A0A8T9C4D6"/>
<reference evidence="2 3" key="1">
    <citation type="submission" date="2018-05" db="EMBL/GenBank/DDBJ databases">
        <title>Genome sequencing and assembly of the regulated plant pathogen Lachnellula willkommii and related sister species for the development of diagnostic species identification markers.</title>
        <authorList>
            <person name="Giroux E."/>
            <person name="Bilodeau G."/>
        </authorList>
    </citation>
    <scope>NUCLEOTIDE SEQUENCE [LARGE SCALE GENOMIC DNA]</scope>
    <source>
        <strain evidence="2 3">CBS 268.59</strain>
    </source>
</reference>
<dbReference type="Proteomes" id="UP000469558">
    <property type="component" value="Unassembled WGS sequence"/>
</dbReference>
<evidence type="ECO:0000313" key="3">
    <source>
        <dbReference type="Proteomes" id="UP000469558"/>
    </source>
</evidence>
<comment type="caution">
    <text evidence="2">The sequence shown here is derived from an EMBL/GenBank/DDBJ whole genome shotgun (WGS) entry which is preliminary data.</text>
</comment>